<feature type="region of interest" description="Disordered" evidence="1">
    <location>
        <begin position="59"/>
        <end position="116"/>
    </location>
</feature>
<name>A0A6A6ID99_9PLEO</name>
<dbReference type="AlphaFoldDB" id="A0A6A6ID99"/>
<evidence type="ECO:0000256" key="1">
    <source>
        <dbReference type="SAM" id="MobiDB-lite"/>
    </source>
</evidence>
<organism evidence="2 3">
    <name type="scientific">Trematosphaeria pertusa</name>
    <dbReference type="NCBI Taxonomy" id="390896"/>
    <lineage>
        <taxon>Eukaryota</taxon>
        <taxon>Fungi</taxon>
        <taxon>Dikarya</taxon>
        <taxon>Ascomycota</taxon>
        <taxon>Pezizomycotina</taxon>
        <taxon>Dothideomycetes</taxon>
        <taxon>Pleosporomycetidae</taxon>
        <taxon>Pleosporales</taxon>
        <taxon>Massarineae</taxon>
        <taxon>Trematosphaeriaceae</taxon>
        <taxon>Trematosphaeria</taxon>
    </lineage>
</organism>
<feature type="region of interest" description="Disordered" evidence="1">
    <location>
        <begin position="142"/>
        <end position="164"/>
    </location>
</feature>
<protein>
    <submittedName>
        <fullName evidence="2">Uncharacterized protein</fullName>
    </submittedName>
</protein>
<dbReference type="RefSeq" id="XP_033683375.1">
    <property type="nucleotide sequence ID" value="XM_033822200.1"/>
</dbReference>
<gene>
    <name evidence="2" type="ORF">BU26DRAFT_332241</name>
</gene>
<feature type="compositionally biased region" description="Polar residues" evidence="1">
    <location>
        <begin position="93"/>
        <end position="103"/>
    </location>
</feature>
<evidence type="ECO:0000313" key="2">
    <source>
        <dbReference type="EMBL" id="KAF2248371.1"/>
    </source>
</evidence>
<dbReference type="Proteomes" id="UP000800094">
    <property type="component" value="Unassembled WGS sequence"/>
</dbReference>
<sequence length="242" mass="26768">MACIGEQNLEHLQYPQFPDVISPSFTRARRPALIPPTSSLSLAEADELVRTRIHQPLFPPPDPLLLENIRPASPANSTKTASRVAEARRSRENSPTSNYNHSADTPAIPPALARDPRRRNAWLKARAQYARDRELRRVVTDPNMESSPEPEAITKNAPADFGPKRKRSAFVKEQELKCLIEDRVGTPHISELQADDDVSAQLNVEELKVGGEVAALDTAGIPLKQLGTDGVTPIPEEIEKRN</sequence>
<keyword evidence="3" id="KW-1185">Reference proteome</keyword>
<evidence type="ECO:0000313" key="3">
    <source>
        <dbReference type="Proteomes" id="UP000800094"/>
    </source>
</evidence>
<proteinExistence type="predicted"/>
<reference evidence="2" key="1">
    <citation type="journal article" date="2020" name="Stud. Mycol.">
        <title>101 Dothideomycetes genomes: a test case for predicting lifestyles and emergence of pathogens.</title>
        <authorList>
            <person name="Haridas S."/>
            <person name="Albert R."/>
            <person name="Binder M."/>
            <person name="Bloem J."/>
            <person name="Labutti K."/>
            <person name="Salamov A."/>
            <person name="Andreopoulos B."/>
            <person name="Baker S."/>
            <person name="Barry K."/>
            <person name="Bills G."/>
            <person name="Bluhm B."/>
            <person name="Cannon C."/>
            <person name="Castanera R."/>
            <person name="Culley D."/>
            <person name="Daum C."/>
            <person name="Ezra D."/>
            <person name="Gonzalez J."/>
            <person name="Henrissat B."/>
            <person name="Kuo A."/>
            <person name="Liang C."/>
            <person name="Lipzen A."/>
            <person name="Lutzoni F."/>
            <person name="Magnuson J."/>
            <person name="Mondo S."/>
            <person name="Nolan M."/>
            <person name="Ohm R."/>
            <person name="Pangilinan J."/>
            <person name="Park H.-J."/>
            <person name="Ramirez L."/>
            <person name="Alfaro M."/>
            <person name="Sun H."/>
            <person name="Tritt A."/>
            <person name="Yoshinaga Y."/>
            <person name="Zwiers L.-H."/>
            <person name="Turgeon B."/>
            <person name="Goodwin S."/>
            <person name="Spatafora J."/>
            <person name="Crous P."/>
            <person name="Grigoriev I."/>
        </authorList>
    </citation>
    <scope>NUCLEOTIDE SEQUENCE</scope>
    <source>
        <strain evidence="2">CBS 122368</strain>
    </source>
</reference>
<dbReference type="OrthoDB" id="3918328at2759"/>
<accession>A0A6A6ID99</accession>
<dbReference type="GeneID" id="54575530"/>
<dbReference type="EMBL" id="ML987196">
    <property type="protein sequence ID" value="KAF2248371.1"/>
    <property type="molecule type" value="Genomic_DNA"/>
</dbReference>